<organism evidence="4 5">
    <name type="scientific">Halomonas qaidamensis</name>
    <dbReference type="NCBI Taxonomy" id="2866211"/>
    <lineage>
        <taxon>Bacteria</taxon>
        <taxon>Pseudomonadati</taxon>
        <taxon>Pseudomonadota</taxon>
        <taxon>Gammaproteobacteria</taxon>
        <taxon>Oceanospirillales</taxon>
        <taxon>Halomonadaceae</taxon>
        <taxon>Halomonas</taxon>
    </lineage>
</organism>
<keyword evidence="1" id="KW-0436">Ligase</keyword>
<sequence>MPTSANHPTNASTRFWLSGKRHNEQDHFFRHTLEAQGWKEGDEQEWQAAWVTGMPPKQAFKRTSPFIKMNHIPGNAALTVKSRLHASLSALQERTRHAFGTHHELVTRLDFFPHSYVMPHDYPALVEAASAHPDKKWILKPTNASKGQGVQVLSDPTTAPLAPNWLVQEYVANPHTIRGHKYVLRLYMLIAGIDPVRIYLYDQGFAKLASEPWDPNDIDNPFSQLTNPDINALNVDAEIPVEFIDLARYRCWLQEQGHDDEALFAKLHDLATLTALSAVDTMRERTREDGAHPLGCYELIGLDCLIDDQLKPWILECNLSPSLGICAKPEHGGVIEESVKGSLVQDMLSLVGLAPYDAPETFDAEALVAEQQRSGGFVALYPSASPENALAYLPYLGLPSLADYQLAPSHVKHAIAFRANGVSELIEDDQIALYHYKSGLYYQLNDSAALMWLLVSEGETIESLLDHLTAASGGQVDREQLATDLWATLTPWWQHGLLTVNHAPLADLNRAEKLNTQPTIWRGVFTLAQRRWSLSAPSGIVADQLARALAPLSVHEDADNDQYQPPESLHLLASANGYCLTTDSHVINSRLQLHDILPAIARYCMTQTARPGHVALDIALLSKPQQLIACVLPTPLTTQMLTALNAVANQHEFNLSRGAHLSMQAPTDLIPLNLPLTDSAWRPTNQQFCTAVVWLTPDTPEQQAPLSALSLLGALLAVAYEGKQGLSPEALQTLEAFCQQSQRSTLPLDKHGHQLDQWLFQHMLTPASHAAV</sequence>
<dbReference type="Proteomes" id="UP001163082">
    <property type="component" value="Chromosome"/>
</dbReference>
<dbReference type="PANTHER" id="PTHR12241">
    <property type="entry name" value="TUBULIN POLYGLUTAMYLASE"/>
    <property type="match status" value="1"/>
</dbReference>
<gene>
    <name evidence="4" type="ORF">K1Y77_05270</name>
</gene>
<keyword evidence="3" id="KW-0067">ATP-binding</keyword>
<dbReference type="EMBL" id="CP080627">
    <property type="protein sequence ID" value="UYV20075.1"/>
    <property type="molecule type" value="Genomic_DNA"/>
</dbReference>
<evidence type="ECO:0000256" key="1">
    <source>
        <dbReference type="ARBA" id="ARBA00022598"/>
    </source>
</evidence>
<dbReference type="RefSeq" id="WP_264430703.1">
    <property type="nucleotide sequence ID" value="NZ_CP080627.1"/>
</dbReference>
<protein>
    <submittedName>
        <fullName evidence="4">PqqD family peptide modification chaperone</fullName>
    </submittedName>
</protein>
<evidence type="ECO:0000256" key="3">
    <source>
        <dbReference type="ARBA" id="ARBA00022840"/>
    </source>
</evidence>
<dbReference type="Pfam" id="PF05402">
    <property type="entry name" value="PqqD"/>
    <property type="match status" value="1"/>
</dbReference>
<name>A0ABY6JSD1_9GAMM</name>
<proteinExistence type="predicted"/>
<evidence type="ECO:0000313" key="5">
    <source>
        <dbReference type="Proteomes" id="UP001163082"/>
    </source>
</evidence>
<dbReference type="InterPro" id="IPR008792">
    <property type="entry name" value="PQQD"/>
</dbReference>
<keyword evidence="2" id="KW-0547">Nucleotide-binding</keyword>
<reference evidence="4 5" key="1">
    <citation type="journal article" date="2022" name="Antonie Van Leeuwenhoek">
        <title>Whole genome sequencing of the halophilic Halomonas qaidamensis XH36, a novel species strain with high ectoine production.</title>
        <authorList>
            <person name="Zhang T."/>
            <person name="Cui T."/>
            <person name="Cao Y."/>
            <person name="Li Y."/>
            <person name="Li F."/>
            <person name="Zhu D."/>
            <person name="Xing J."/>
        </authorList>
    </citation>
    <scope>NUCLEOTIDE SEQUENCE [LARGE SCALE GENOMIC DNA]</scope>
    <source>
        <strain evidence="4 5">XH36</strain>
    </source>
</reference>
<dbReference type="PROSITE" id="PS51221">
    <property type="entry name" value="TTL"/>
    <property type="match status" value="1"/>
</dbReference>
<evidence type="ECO:0000256" key="2">
    <source>
        <dbReference type="ARBA" id="ARBA00022741"/>
    </source>
</evidence>
<evidence type="ECO:0000313" key="4">
    <source>
        <dbReference type="EMBL" id="UYV20075.1"/>
    </source>
</evidence>
<dbReference type="Gene3D" id="3.30.470.20">
    <property type="entry name" value="ATP-grasp fold, B domain"/>
    <property type="match status" value="1"/>
</dbReference>
<dbReference type="Pfam" id="PF03133">
    <property type="entry name" value="TTL"/>
    <property type="match status" value="1"/>
</dbReference>
<dbReference type="SUPFAM" id="SSF56059">
    <property type="entry name" value="Glutathione synthetase ATP-binding domain-like"/>
    <property type="match status" value="1"/>
</dbReference>
<dbReference type="InterPro" id="IPR004344">
    <property type="entry name" value="TTL/TTLL_fam"/>
</dbReference>
<keyword evidence="5" id="KW-1185">Reference proteome</keyword>
<accession>A0ABY6JSD1</accession>